<dbReference type="GO" id="GO:0005576">
    <property type="term" value="C:extracellular region"/>
    <property type="evidence" value="ECO:0007669"/>
    <property type="project" value="UniProtKB-SubCell"/>
</dbReference>
<dbReference type="CDD" id="cd11377">
    <property type="entry name" value="Pro-peptidase_S53"/>
    <property type="match status" value="1"/>
</dbReference>
<dbReference type="EnsemblFungi" id="EJT78142">
    <property type="protein sequence ID" value="EJT78142"/>
    <property type="gene ID" value="GGTG_03244"/>
</dbReference>
<keyword evidence="12" id="KW-0732">Signal</keyword>
<dbReference type="InterPro" id="IPR050819">
    <property type="entry name" value="Tripeptidyl-peptidase_I"/>
</dbReference>
<dbReference type="GeneID" id="20343702"/>
<dbReference type="InterPro" id="IPR030400">
    <property type="entry name" value="Sedolisin_dom"/>
</dbReference>
<evidence type="ECO:0000313" key="15">
    <source>
        <dbReference type="EnsemblFungi" id="EJT78142"/>
    </source>
</evidence>
<dbReference type="CDD" id="cd04056">
    <property type="entry name" value="Peptidases_S53"/>
    <property type="match status" value="1"/>
</dbReference>
<reference evidence="15" key="5">
    <citation type="submission" date="2018-04" db="UniProtKB">
        <authorList>
            <consortium name="EnsemblFungi"/>
        </authorList>
    </citation>
    <scope>IDENTIFICATION</scope>
    <source>
        <strain evidence="15">R3-111a-1</strain>
    </source>
</reference>
<keyword evidence="7 11" id="KW-0378">Hydrolase</keyword>
<dbReference type="GO" id="GO:0008240">
    <property type="term" value="F:tripeptidyl-peptidase activity"/>
    <property type="evidence" value="ECO:0007669"/>
    <property type="project" value="UniProtKB-EC"/>
</dbReference>
<evidence type="ECO:0000256" key="9">
    <source>
        <dbReference type="ARBA" id="ARBA00022837"/>
    </source>
</evidence>
<dbReference type="MEROPS" id="S53.010"/>
<feature type="binding site" evidence="11">
    <location>
        <position position="554"/>
    </location>
    <ligand>
        <name>Ca(2+)</name>
        <dbReference type="ChEBI" id="CHEBI:29108"/>
    </ligand>
</feature>
<evidence type="ECO:0000256" key="11">
    <source>
        <dbReference type="PROSITE-ProRule" id="PRU01032"/>
    </source>
</evidence>
<dbReference type="EC" id="3.4.14.10" evidence="4"/>
<dbReference type="InterPro" id="IPR015366">
    <property type="entry name" value="S53_propep"/>
</dbReference>
<feature type="signal peptide" evidence="12">
    <location>
        <begin position="1"/>
        <end position="19"/>
    </location>
</feature>
<proteinExistence type="predicted"/>
<reference evidence="16" key="1">
    <citation type="submission" date="2010-07" db="EMBL/GenBank/DDBJ databases">
        <title>The genome sequence of Gaeumannomyces graminis var. tritici strain R3-111a-1.</title>
        <authorList>
            <consortium name="The Broad Institute Genome Sequencing Platform"/>
            <person name="Ma L.-J."/>
            <person name="Dead R."/>
            <person name="Young S."/>
            <person name="Zeng Q."/>
            <person name="Koehrsen M."/>
            <person name="Alvarado L."/>
            <person name="Berlin A."/>
            <person name="Chapman S.B."/>
            <person name="Chen Z."/>
            <person name="Freedman E."/>
            <person name="Gellesch M."/>
            <person name="Goldberg J."/>
            <person name="Griggs A."/>
            <person name="Gujja S."/>
            <person name="Heilman E.R."/>
            <person name="Heiman D."/>
            <person name="Hepburn T."/>
            <person name="Howarth C."/>
            <person name="Jen D."/>
            <person name="Larson L."/>
            <person name="Mehta T."/>
            <person name="Neiman D."/>
            <person name="Pearson M."/>
            <person name="Roberts A."/>
            <person name="Saif S."/>
            <person name="Shea T."/>
            <person name="Shenoy N."/>
            <person name="Sisk P."/>
            <person name="Stolte C."/>
            <person name="Sykes S."/>
            <person name="Walk T."/>
            <person name="White J."/>
            <person name="Yandava C."/>
            <person name="Haas B."/>
            <person name="Nusbaum C."/>
            <person name="Birren B."/>
        </authorList>
    </citation>
    <scope>NUCLEOTIDE SEQUENCE [LARGE SCALE GENOMIC DNA]</scope>
    <source>
        <strain evidence="16">R3-111a-1</strain>
    </source>
</reference>
<comment type="function">
    <text evidence="2">Secreted tripeptidyl-peptidase which degrades proteins at acidic pHs and is involved in virulence.</text>
</comment>
<dbReference type="VEuPathDB" id="FungiDB:GGTG_03244"/>
<evidence type="ECO:0000259" key="13">
    <source>
        <dbReference type="PROSITE" id="PS51695"/>
    </source>
</evidence>
<keyword evidence="6 11" id="KW-0479">Metal-binding</keyword>
<dbReference type="GO" id="GO:0006508">
    <property type="term" value="P:proteolysis"/>
    <property type="evidence" value="ECO:0007669"/>
    <property type="project" value="UniProtKB-KW"/>
</dbReference>
<dbReference type="Pfam" id="PF09286">
    <property type="entry name" value="Pro-kuma_activ"/>
    <property type="match status" value="1"/>
</dbReference>
<keyword evidence="10" id="KW-0865">Zymogen</keyword>
<dbReference type="GO" id="GO:0004252">
    <property type="term" value="F:serine-type endopeptidase activity"/>
    <property type="evidence" value="ECO:0007669"/>
    <property type="project" value="UniProtKB-UniRule"/>
</dbReference>
<dbReference type="HOGENOM" id="CLU_013783_3_2_1"/>
<evidence type="ECO:0000256" key="10">
    <source>
        <dbReference type="ARBA" id="ARBA00023145"/>
    </source>
</evidence>
<dbReference type="PANTHER" id="PTHR14218:SF15">
    <property type="entry name" value="TRIPEPTIDYL-PEPTIDASE 1"/>
    <property type="match status" value="1"/>
</dbReference>
<evidence type="ECO:0000256" key="3">
    <source>
        <dbReference type="ARBA" id="ARBA00004239"/>
    </source>
</evidence>
<keyword evidence="8 11" id="KW-0720">Serine protease</keyword>
<keyword evidence="16" id="KW-1185">Reference proteome</keyword>
<dbReference type="AlphaFoldDB" id="J3NPN7"/>
<keyword evidence="5 11" id="KW-0645">Protease</keyword>
<dbReference type="InterPro" id="IPR000209">
    <property type="entry name" value="Peptidase_S8/S53_dom"/>
</dbReference>
<dbReference type="STRING" id="644352.J3NPN7"/>
<protein>
    <recommendedName>
        <fullName evidence="4">tripeptidyl-peptidase II</fullName>
        <ecNumber evidence="4">3.4.14.10</ecNumber>
    </recommendedName>
</protein>
<dbReference type="Gene3D" id="3.40.50.200">
    <property type="entry name" value="Peptidase S8/S53 domain"/>
    <property type="match status" value="1"/>
</dbReference>
<evidence type="ECO:0000256" key="5">
    <source>
        <dbReference type="ARBA" id="ARBA00022670"/>
    </source>
</evidence>
<feature type="binding site" evidence="11">
    <location>
        <position position="578"/>
    </location>
    <ligand>
        <name>Ca(2+)</name>
        <dbReference type="ChEBI" id="CHEBI:29108"/>
    </ligand>
</feature>
<dbReference type="SUPFAM" id="SSF52743">
    <property type="entry name" value="Subtilisin-like"/>
    <property type="match status" value="1"/>
</dbReference>
<dbReference type="PROSITE" id="PS51695">
    <property type="entry name" value="SEDOLISIN"/>
    <property type="match status" value="1"/>
</dbReference>
<dbReference type="SUPFAM" id="SSF54897">
    <property type="entry name" value="Protease propeptides/inhibitors"/>
    <property type="match status" value="1"/>
</dbReference>
<feature type="binding site" evidence="11">
    <location>
        <position position="555"/>
    </location>
    <ligand>
        <name>Ca(2+)</name>
        <dbReference type="ChEBI" id="CHEBI:29108"/>
    </ligand>
</feature>
<evidence type="ECO:0000256" key="6">
    <source>
        <dbReference type="ARBA" id="ARBA00022723"/>
    </source>
</evidence>
<feature type="active site" description="Charge relay system" evidence="11">
    <location>
        <position position="280"/>
    </location>
</feature>
<evidence type="ECO:0000313" key="16">
    <source>
        <dbReference type="Proteomes" id="UP000006039"/>
    </source>
</evidence>
<sequence length="599" mass="63510">MRGLLCPALLGLLLGTGASKLVVLEQVQTLPERWAFSGAAKDDDTLALKVALTQPRLGDLKTRLLEISTPGRPEYGHHLSGPELSVYQEHSRASEDSVSRWLESNGIVDIRTEGHWVSFNATVRQTKTLLDTDLGYYAYNGGAPVLRAPTYAVPAELQDHISFVFPLSNFMAPPASRLREESIDRQFSALSSTAADEYLQCSRGVQPECLRKLYGINYTAPDAGPSPSRLGIAGFLEEHVSMGDLASFMKSYAWDVPSDYSFAVESVSNGTNDEGNPGVEAMLDVEYGVALGYPARVTYYITSGRAEKIDPDGNKVVPGSELDDNEPYHALLEHLLAKPDGEIPHVLSVSYADDEQSVPRPYAERVCGLFALLAARGVSVLAATGDGGSRGTGQVQRGCYTNDGAAAPRRRAALPTFPASCPYVTAVGATSNEGPPVSAAQYSAGGFSRYFAMPAWQAAAAGPYARAAAEMGGPTPDMFDAGGRATPDISAVGSQFVIRRAGADVGVQGTSASTPVLAAMVALVNDARLRAGKNSTGWLNPALYSDRMRDAIVDVTEGRSRGCWFPEGSVAGWAATAGWDAATGLGTPNTFEKLLAILG</sequence>
<reference evidence="14" key="2">
    <citation type="submission" date="2010-07" db="EMBL/GenBank/DDBJ databases">
        <authorList>
            <consortium name="The Broad Institute Genome Sequencing Platform"/>
            <consortium name="Broad Institute Genome Sequencing Center for Infectious Disease"/>
            <person name="Ma L.-J."/>
            <person name="Dead R."/>
            <person name="Young S."/>
            <person name="Zeng Q."/>
            <person name="Koehrsen M."/>
            <person name="Alvarado L."/>
            <person name="Berlin A."/>
            <person name="Chapman S.B."/>
            <person name="Chen Z."/>
            <person name="Freedman E."/>
            <person name="Gellesch M."/>
            <person name="Goldberg J."/>
            <person name="Griggs A."/>
            <person name="Gujja S."/>
            <person name="Heilman E.R."/>
            <person name="Heiman D."/>
            <person name="Hepburn T."/>
            <person name="Howarth C."/>
            <person name="Jen D."/>
            <person name="Larson L."/>
            <person name="Mehta T."/>
            <person name="Neiman D."/>
            <person name="Pearson M."/>
            <person name="Roberts A."/>
            <person name="Saif S."/>
            <person name="Shea T."/>
            <person name="Shenoy N."/>
            <person name="Sisk P."/>
            <person name="Stolte C."/>
            <person name="Sykes S."/>
            <person name="Walk T."/>
            <person name="White J."/>
            <person name="Yandava C."/>
            <person name="Haas B."/>
            <person name="Nusbaum C."/>
            <person name="Birren B."/>
        </authorList>
    </citation>
    <scope>NUCLEOTIDE SEQUENCE</scope>
    <source>
        <strain evidence="14">R3-111a-1</strain>
    </source>
</reference>
<evidence type="ECO:0000313" key="14">
    <source>
        <dbReference type="EMBL" id="EJT78142.1"/>
    </source>
</evidence>
<name>J3NPN7_GAET3</name>
<dbReference type="eggNOG" id="ENOG502RS6E">
    <property type="taxonomic scope" value="Eukaryota"/>
</dbReference>
<dbReference type="RefSeq" id="XP_009219287.1">
    <property type="nucleotide sequence ID" value="XM_009221023.1"/>
</dbReference>
<dbReference type="OrthoDB" id="2919105at2759"/>
<dbReference type="Pfam" id="PF00082">
    <property type="entry name" value="Peptidase_S8"/>
    <property type="match status" value="1"/>
</dbReference>
<comment type="catalytic activity">
    <reaction evidence="1">
        <text>Release of an N-terminal tripeptide from a polypeptide.</text>
        <dbReference type="EC" id="3.4.14.10"/>
    </reaction>
</comment>
<dbReference type="Proteomes" id="UP000006039">
    <property type="component" value="Unassembled WGS sequence"/>
</dbReference>
<feature type="chain" id="PRO_5015094333" description="tripeptidyl-peptidase II" evidence="12">
    <location>
        <begin position="20"/>
        <end position="599"/>
    </location>
</feature>
<feature type="active site" description="Charge relay system" evidence="11">
    <location>
        <position position="284"/>
    </location>
</feature>
<reference evidence="14" key="3">
    <citation type="submission" date="2010-09" db="EMBL/GenBank/DDBJ databases">
        <title>Annotation of Gaeumannomyces graminis var. tritici R3-111a-1.</title>
        <authorList>
            <consortium name="The Broad Institute Genome Sequencing Platform"/>
            <person name="Ma L.-J."/>
            <person name="Dead R."/>
            <person name="Young S.K."/>
            <person name="Zeng Q."/>
            <person name="Gargeya S."/>
            <person name="Fitzgerald M."/>
            <person name="Haas B."/>
            <person name="Abouelleil A."/>
            <person name="Alvarado L."/>
            <person name="Arachchi H.M."/>
            <person name="Berlin A."/>
            <person name="Brown A."/>
            <person name="Chapman S.B."/>
            <person name="Chen Z."/>
            <person name="Dunbar C."/>
            <person name="Freedman E."/>
            <person name="Gearin G."/>
            <person name="Gellesch M."/>
            <person name="Goldberg J."/>
            <person name="Griggs A."/>
            <person name="Gujja S."/>
            <person name="Heiman D."/>
            <person name="Howarth C."/>
            <person name="Larson L."/>
            <person name="Lui A."/>
            <person name="MacDonald P.J.P."/>
            <person name="Mehta T."/>
            <person name="Montmayeur A."/>
            <person name="Murphy C."/>
            <person name="Neiman D."/>
            <person name="Pearson M."/>
            <person name="Priest M."/>
            <person name="Roberts A."/>
            <person name="Saif S."/>
            <person name="Shea T."/>
            <person name="Shenoy N."/>
            <person name="Sisk P."/>
            <person name="Stolte C."/>
            <person name="Sykes S."/>
            <person name="Yandava C."/>
            <person name="Wortman J."/>
            <person name="Nusbaum C."/>
            <person name="Birren B."/>
        </authorList>
    </citation>
    <scope>NUCLEOTIDE SEQUENCE</scope>
    <source>
        <strain evidence="14">R3-111a-1</strain>
    </source>
</reference>
<keyword evidence="9 11" id="KW-0106">Calcium</keyword>
<evidence type="ECO:0000256" key="8">
    <source>
        <dbReference type="ARBA" id="ARBA00022825"/>
    </source>
</evidence>
<evidence type="ECO:0000256" key="7">
    <source>
        <dbReference type="ARBA" id="ARBA00022801"/>
    </source>
</evidence>
<dbReference type="EMBL" id="GL385396">
    <property type="protein sequence ID" value="EJT78142.1"/>
    <property type="molecule type" value="Genomic_DNA"/>
</dbReference>
<gene>
    <name evidence="15" type="primary">20343702</name>
    <name evidence="14" type="ORF">GGTG_03244</name>
</gene>
<dbReference type="SMART" id="SM00944">
    <property type="entry name" value="Pro-kuma_activ"/>
    <property type="match status" value="1"/>
</dbReference>
<comment type="subcellular location">
    <subcellularLocation>
        <location evidence="3">Secreted</location>
        <location evidence="3">Extracellular space</location>
    </subcellularLocation>
</comment>
<dbReference type="InterPro" id="IPR036852">
    <property type="entry name" value="Peptidase_S8/S53_dom_sf"/>
</dbReference>
<organism evidence="14">
    <name type="scientific">Gaeumannomyces tritici (strain R3-111a-1)</name>
    <name type="common">Wheat and barley take-all root rot fungus</name>
    <name type="synonym">Gaeumannomyces graminis var. tritici</name>
    <dbReference type="NCBI Taxonomy" id="644352"/>
    <lineage>
        <taxon>Eukaryota</taxon>
        <taxon>Fungi</taxon>
        <taxon>Dikarya</taxon>
        <taxon>Ascomycota</taxon>
        <taxon>Pezizomycotina</taxon>
        <taxon>Sordariomycetes</taxon>
        <taxon>Sordariomycetidae</taxon>
        <taxon>Magnaporthales</taxon>
        <taxon>Magnaporthaceae</taxon>
        <taxon>Gaeumannomyces</taxon>
    </lineage>
</organism>
<comment type="cofactor">
    <cofactor evidence="11">
        <name>Ca(2+)</name>
        <dbReference type="ChEBI" id="CHEBI:29108"/>
    </cofactor>
    <text evidence="11">Binds 1 Ca(2+) ion per subunit.</text>
</comment>
<dbReference type="GO" id="GO:0046872">
    <property type="term" value="F:metal ion binding"/>
    <property type="evidence" value="ECO:0007669"/>
    <property type="project" value="UniProtKB-UniRule"/>
</dbReference>
<dbReference type="PANTHER" id="PTHR14218">
    <property type="entry name" value="PROTEASE S8 TRIPEPTIDYL PEPTIDASE I CLN2"/>
    <property type="match status" value="1"/>
</dbReference>
<reference evidence="15" key="4">
    <citation type="journal article" date="2015" name="G3 (Bethesda)">
        <title>Genome sequences of three phytopathogenic species of the Magnaporthaceae family of fungi.</title>
        <authorList>
            <person name="Okagaki L.H."/>
            <person name="Nunes C.C."/>
            <person name="Sailsbery J."/>
            <person name="Clay B."/>
            <person name="Brown D."/>
            <person name="John T."/>
            <person name="Oh Y."/>
            <person name="Young N."/>
            <person name="Fitzgerald M."/>
            <person name="Haas B.J."/>
            <person name="Zeng Q."/>
            <person name="Young S."/>
            <person name="Adiconis X."/>
            <person name="Fan L."/>
            <person name="Levin J.Z."/>
            <person name="Mitchell T.K."/>
            <person name="Okubara P.A."/>
            <person name="Farman M.L."/>
            <person name="Kohn L.M."/>
            <person name="Birren B."/>
            <person name="Ma L.-J."/>
            <person name="Dean R.A."/>
        </authorList>
    </citation>
    <scope>NUCLEOTIDE SEQUENCE</scope>
    <source>
        <strain evidence="15">R3-111a-1</strain>
    </source>
</reference>
<evidence type="ECO:0000256" key="1">
    <source>
        <dbReference type="ARBA" id="ARBA00001910"/>
    </source>
</evidence>
<feature type="binding site" evidence="11">
    <location>
        <position position="580"/>
    </location>
    <ligand>
        <name>Ca(2+)</name>
        <dbReference type="ChEBI" id="CHEBI:29108"/>
    </ligand>
</feature>
<evidence type="ECO:0000256" key="2">
    <source>
        <dbReference type="ARBA" id="ARBA00002451"/>
    </source>
</evidence>
<feature type="active site" description="Charge relay system" evidence="11">
    <location>
        <position position="511"/>
    </location>
</feature>
<feature type="domain" description="Peptidase S53" evidence="13">
    <location>
        <begin position="204"/>
        <end position="599"/>
    </location>
</feature>
<evidence type="ECO:0000256" key="12">
    <source>
        <dbReference type="SAM" id="SignalP"/>
    </source>
</evidence>
<accession>J3NPN7</accession>
<evidence type="ECO:0000256" key="4">
    <source>
        <dbReference type="ARBA" id="ARBA00012462"/>
    </source>
</evidence>